<dbReference type="InterPro" id="IPR001387">
    <property type="entry name" value="Cro/C1-type_HTH"/>
</dbReference>
<evidence type="ECO:0000259" key="2">
    <source>
        <dbReference type="PROSITE" id="PS50943"/>
    </source>
</evidence>
<dbReference type="GO" id="GO:0003677">
    <property type="term" value="F:DNA binding"/>
    <property type="evidence" value="ECO:0007669"/>
    <property type="project" value="UniProtKB-KW"/>
</dbReference>
<dbReference type="SUPFAM" id="SSF47413">
    <property type="entry name" value="lambda repressor-like DNA-binding domains"/>
    <property type="match status" value="1"/>
</dbReference>
<dbReference type="AlphaFoldDB" id="A0A9E1LXV5"/>
<sequence length="120" mass="13521">MMMPNSDLKVLGEKVRTERKLAGLIQEQLAERCHVSTKHIANIEKGSMNPSYEILLAIARVLPVSLDALITPGMDKTEIELKEINRICLSCPEAVRETLMDSTRTLAKHLTEFYSKIENP</sequence>
<name>A0A9E1LXV5_9FIRM</name>
<accession>A0A9E1LXV5</accession>
<organism evidence="3 4">
    <name type="scientific">Faecalibacterium prausnitzii</name>
    <dbReference type="NCBI Taxonomy" id="853"/>
    <lineage>
        <taxon>Bacteria</taxon>
        <taxon>Bacillati</taxon>
        <taxon>Bacillota</taxon>
        <taxon>Clostridia</taxon>
        <taxon>Eubacteriales</taxon>
        <taxon>Oscillospiraceae</taxon>
        <taxon>Faecalibacterium</taxon>
    </lineage>
</organism>
<dbReference type="SMART" id="SM00530">
    <property type="entry name" value="HTH_XRE"/>
    <property type="match status" value="1"/>
</dbReference>
<dbReference type="PROSITE" id="PS50943">
    <property type="entry name" value="HTH_CROC1"/>
    <property type="match status" value="1"/>
</dbReference>
<keyword evidence="1" id="KW-0238">DNA-binding</keyword>
<evidence type="ECO:0000313" key="3">
    <source>
        <dbReference type="EMBL" id="MBS6621584.1"/>
    </source>
</evidence>
<evidence type="ECO:0000313" key="4">
    <source>
        <dbReference type="Proteomes" id="UP000811365"/>
    </source>
</evidence>
<evidence type="ECO:0000256" key="1">
    <source>
        <dbReference type="ARBA" id="ARBA00023125"/>
    </source>
</evidence>
<dbReference type="Proteomes" id="UP000811365">
    <property type="component" value="Unassembled WGS sequence"/>
</dbReference>
<dbReference type="Gene3D" id="1.10.260.40">
    <property type="entry name" value="lambda repressor-like DNA-binding domains"/>
    <property type="match status" value="1"/>
</dbReference>
<dbReference type="Pfam" id="PF01381">
    <property type="entry name" value="HTH_3"/>
    <property type="match status" value="1"/>
</dbReference>
<dbReference type="CDD" id="cd00093">
    <property type="entry name" value="HTH_XRE"/>
    <property type="match status" value="1"/>
</dbReference>
<dbReference type="PANTHER" id="PTHR46558">
    <property type="entry name" value="TRACRIPTIONAL REGULATORY PROTEIN-RELATED-RELATED"/>
    <property type="match status" value="1"/>
</dbReference>
<dbReference type="InterPro" id="IPR010982">
    <property type="entry name" value="Lambda_DNA-bd_dom_sf"/>
</dbReference>
<gene>
    <name evidence="3" type="ORF">KH315_05400</name>
</gene>
<comment type="caution">
    <text evidence="3">The sequence shown here is derived from an EMBL/GenBank/DDBJ whole genome shotgun (WGS) entry which is preliminary data.</text>
</comment>
<dbReference type="EMBL" id="JAGZYH010000015">
    <property type="protein sequence ID" value="MBS6621584.1"/>
    <property type="molecule type" value="Genomic_DNA"/>
</dbReference>
<dbReference type="PANTHER" id="PTHR46558:SF3">
    <property type="entry name" value="TRANSCRIPTIONAL REGULATOR"/>
    <property type="match status" value="1"/>
</dbReference>
<protein>
    <submittedName>
        <fullName evidence="3">Helix-turn-helix transcriptional regulator</fullName>
    </submittedName>
</protein>
<feature type="domain" description="HTH cro/C1-type" evidence="2">
    <location>
        <begin position="15"/>
        <end position="69"/>
    </location>
</feature>
<proteinExistence type="predicted"/>
<reference evidence="3" key="1">
    <citation type="submission" date="2021-02" db="EMBL/GenBank/DDBJ databases">
        <title>Infant gut strain persistence is associated with maternal origin, phylogeny, and functional potential including surface adhesion and iron acquisition.</title>
        <authorList>
            <person name="Lou Y.C."/>
        </authorList>
    </citation>
    <scope>NUCLEOTIDE SEQUENCE</scope>
    <source>
        <strain evidence="3">L2_039_000G1_dasL2_039_000G1_maxbin2.maxbin.077</strain>
    </source>
</reference>